<comment type="caution">
    <text evidence="7">The sequence shown here is derived from an EMBL/GenBank/DDBJ whole genome shotgun (WGS) entry which is preliminary data.</text>
</comment>
<proteinExistence type="inferred from homology"/>
<keyword evidence="3" id="KW-0808">Transferase</keyword>
<comment type="similarity">
    <text evidence="1">Belongs to the UDP-glycosyltransferase family.</text>
</comment>
<evidence type="ECO:0000256" key="4">
    <source>
        <dbReference type="ARBA" id="ARBA00022690"/>
    </source>
</evidence>
<dbReference type="GO" id="GO:0035251">
    <property type="term" value="F:UDP-glucosyltransferase activity"/>
    <property type="evidence" value="ECO:0007669"/>
    <property type="project" value="InterPro"/>
</dbReference>
<keyword evidence="8" id="KW-1185">Reference proteome</keyword>
<dbReference type="Gene3D" id="3.10.450.10">
    <property type="match status" value="1"/>
</dbReference>
<feature type="non-terminal residue" evidence="7">
    <location>
        <position position="1"/>
    </location>
</feature>
<dbReference type="EMBL" id="JAKUCV010003092">
    <property type="protein sequence ID" value="KAJ4840182.1"/>
    <property type="molecule type" value="Genomic_DNA"/>
</dbReference>
<dbReference type="SUPFAM" id="SSF54403">
    <property type="entry name" value="Cystatin/monellin"/>
    <property type="match status" value="1"/>
</dbReference>
<keyword evidence="5" id="KW-0789">Thiol protease inhibitor</keyword>
<dbReference type="Gene3D" id="3.40.50.2000">
    <property type="entry name" value="Glycogen Phosphorylase B"/>
    <property type="match status" value="2"/>
</dbReference>
<feature type="domain" description="Cystatin" evidence="6">
    <location>
        <begin position="11"/>
        <end position="90"/>
    </location>
</feature>
<evidence type="ECO:0000313" key="8">
    <source>
        <dbReference type="Proteomes" id="UP001141552"/>
    </source>
</evidence>
<dbReference type="InterPro" id="IPR046350">
    <property type="entry name" value="Cystatin_sf"/>
</dbReference>
<evidence type="ECO:0000256" key="3">
    <source>
        <dbReference type="ARBA" id="ARBA00022679"/>
    </source>
</evidence>
<dbReference type="GO" id="GO:0004869">
    <property type="term" value="F:cysteine-type endopeptidase inhibitor activity"/>
    <property type="evidence" value="ECO:0007669"/>
    <property type="project" value="UniProtKB-KW"/>
</dbReference>
<evidence type="ECO:0000256" key="2">
    <source>
        <dbReference type="ARBA" id="ARBA00022676"/>
    </source>
</evidence>
<dbReference type="CDD" id="cd00042">
    <property type="entry name" value="CY"/>
    <property type="match status" value="1"/>
</dbReference>
<organism evidence="7 8">
    <name type="scientific">Turnera subulata</name>
    <dbReference type="NCBI Taxonomy" id="218843"/>
    <lineage>
        <taxon>Eukaryota</taxon>
        <taxon>Viridiplantae</taxon>
        <taxon>Streptophyta</taxon>
        <taxon>Embryophyta</taxon>
        <taxon>Tracheophyta</taxon>
        <taxon>Spermatophyta</taxon>
        <taxon>Magnoliopsida</taxon>
        <taxon>eudicotyledons</taxon>
        <taxon>Gunneridae</taxon>
        <taxon>Pentapetalae</taxon>
        <taxon>rosids</taxon>
        <taxon>fabids</taxon>
        <taxon>Malpighiales</taxon>
        <taxon>Passifloraceae</taxon>
        <taxon>Turnera</taxon>
    </lineage>
</organism>
<evidence type="ECO:0000259" key="6">
    <source>
        <dbReference type="Pfam" id="PF16845"/>
    </source>
</evidence>
<dbReference type="FunFam" id="3.40.50.2000:FF:000037">
    <property type="entry name" value="Glycosyltransferase"/>
    <property type="match status" value="1"/>
</dbReference>
<dbReference type="InterPro" id="IPR000010">
    <property type="entry name" value="Cystatin_dom"/>
</dbReference>
<dbReference type="OrthoDB" id="5835829at2759"/>
<reference evidence="7" key="1">
    <citation type="submission" date="2022-02" db="EMBL/GenBank/DDBJ databases">
        <authorList>
            <person name="Henning P.M."/>
            <person name="McCubbin A.G."/>
            <person name="Shore J.S."/>
        </authorList>
    </citation>
    <scope>NUCLEOTIDE SEQUENCE</scope>
    <source>
        <strain evidence="7">F60SS</strain>
        <tissue evidence="7">Leaves</tissue>
    </source>
</reference>
<dbReference type="InterPro" id="IPR002213">
    <property type="entry name" value="UDP_glucos_trans"/>
</dbReference>
<dbReference type="PANTHER" id="PTHR48049">
    <property type="entry name" value="GLYCOSYLTRANSFERASE"/>
    <property type="match status" value="1"/>
</dbReference>
<evidence type="ECO:0000256" key="5">
    <source>
        <dbReference type="ARBA" id="ARBA00022704"/>
    </source>
</evidence>
<protein>
    <recommendedName>
        <fullName evidence="6">Cystatin domain-containing protein</fullName>
    </recommendedName>
</protein>
<dbReference type="CDD" id="cd03784">
    <property type="entry name" value="GT1_Gtf-like"/>
    <property type="match status" value="1"/>
</dbReference>
<accession>A0A9Q0JGE5</accession>
<reference evidence="7" key="2">
    <citation type="journal article" date="2023" name="Plants (Basel)">
        <title>Annotation of the Turnera subulata (Passifloraceae) Draft Genome Reveals the S-Locus Evolved after the Divergence of Turneroideae from Passifloroideae in a Stepwise Manner.</title>
        <authorList>
            <person name="Henning P.M."/>
            <person name="Roalson E.H."/>
            <person name="Mir W."/>
            <person name="McCubbin A.G."/>
            <person name="Shore J.S."/>
        </authorList>
    </citation>
    <scope>NUCLEOTIDE SEQUENCE</scope>
    <source>
        <strain evidence="7">F60SS</strain>
    </source>
</reference>
<dbReference type="PANTHER" id="PTHR48049:SF91">
    <property type="entry name" value="UDP-GLYCOSYLTRANSFERASE 79B7-RELATED"/>
    <property type="match status" value="1"/>
</dbReference>
<sequence length="552" mass="62458">VTIEARGWAPIKDAEDPHVREVAQYAVSEHGRLKHLQLKLDKVVEGETQKDSGITYRLVLTVEEKGADTKDYTVVVVEENAKLHLKSFKKEKSKKLHIAMVPWFAYGHMIPFLHLSNTLAGRGHKVSFLFPNSAHQRLAQENQYPHLLSFFPVTVPHVDGLPPGAETTSDIPLSLFKHLYEAFDKTRPQVQSYLRDLKPDFVVFTGMAPWIPGLAREDKSSGGGFKTVRYSVVNPIIEAFYLTPSRKMDEKTTTVDDLMCPPPGFPSSTIHIARHESQQAAIYSKDYNGFTFYDRLTTSFREADVIATRTYREVEGVFFDYVAEQYAKPSLFTGPLLPKTSATTDEKWNNWLNKFEVGSVVYCAFGSQIILEKDQFQELVLGFELTGRPFLVALSPPQGCATVDEALPEGFEERVQGRGWVYGGWVPQTFILEHPSTGCVVSHFGYGSMWESLMSKCQVVVLPFLIDQLFSARWMVKQLKVAVEVERDENMWVAKENLSQAINLVMDEESEIAAEVKSNHANLRSVICSQDKEERYLDSFIQGLQLLLESKN</sequence>
<keyword evidence="4" id="KW-0646">Protease inhibitor</keyword>
<keyword evidence="2" id="KW-0328">Glycosyltransferase</keyword>
<gene>
    <name evidence="7" type="ORF">Tsubulata_002930</name>
</gene>
<dbReference type="AlphaFoldDB" id="A0A9Q0JGE5"/>
<feature type="non-terminal residue" evidence="7">
    <location>
        <position position="552"/>
    </location>
</feature>
<name>A0A9Q0JGE5_9ROSI</name>
<dbReference type="SUPFAM" id="SSF53756">
    <property type="entry name" value="UDP-Glycosyltransferase/glycogen phosphorylase"/>
    <property type="match status" value="1"/>
</dbReference>
<evidence type="ECO:0000256" key="1">
    <source>
        <dbReference type="ARBA" id="ARBA00009995"/>
    </source>
</evidence>
<evidence type="ECO:0000313" key="7">
    <source>
        <dbReference type="EMBL" id="KAJ4840182.1"/>
    </source>
</evidence>
<dbReference type="Pfam" id="PF16845">
    <property type="entry name" value="SQAPI"/>
    <property type="match status" value="1"/>
</dbReference>
<dbReference type="InterPro" id="IPR050481">
    <property type="entry name" value="UDP-glycosyltransf_plant"/>
</dbReference>
<dbReference type="Pfam" id="PF00201">
    <property type="entry name" value="UDPGT"/>
    <property type="match status" value="1"/>
</dbReference>
<dbReference type="Proteomes" id="UP001141552">
    <property type="component" value="Unassembled WGS sequence"/>
</dbReference>